<dbReference type="GO" id="GO:0043683">
    <property type="term" value="P:type IV pilus assembly"/>
    <property type="evidence" value="ECO:0007669"/>
    <property type="project" value="InterPro"/>
</dbReference>
<keyword evidence="1" id="KW-0472">Membrane</keyword>
<dbReference type="InterPro" id="IPR007445">
    <property type="entry name" value="PilO"/>
</dbReference>
<comment type="caution">
    <text evidence="2">The sequence shown here is derived from an EMBL/GenBank/DDBJ whole genome shotgun (WGS) entry which is preliminary data.</text>
</comment>
<accession>A0A0G0NFW6</accession>
<keyword evidence="1" id="KW-0812">Transmembrane</keyword>
<gene>
    <name evidence="2" type="ORF">UT39_C0004G0045</name>
</gene>
<reference evidence="2 3" key="1">
    <citation type="journal article" date="2015" name="Nature">
        <title>rRNA introns, odd ribosomes, and small enigmatic genomes across a large radiation of phyla.</title>
        <authorList>
            <person name="Brown C.T."/>
            <person name="Hug L.A."/>
            <person name="Thomas B.C."/>
            <person name="Sharon I."/>
            <person name="Castelle C.J."/>
            <person name="Singh A."/>
            <person name="Wilkins M.J."/>
            <person name="Williams K.H."/>
            <person name="Banfield J.F."/>
        </authorList>
    </citation>
    <scope>NUCLEOTIDE SEQUENCE [LARGE SCALE GENOMIC DNA]</scope>
</reference>
<protein>
    <submittedName>
        <fullName evidence="2">Uncharacterized protein</fullName>
    </submittedName>
</protein>
<proteinExistence type="predicted"/>
<dbReference type="GO" id="GO:0043107">
    <property type="term" value="P:type IV pilus-dependent motility"/>
    <property type="evidence" value="ECO:0007669"/>
    <property type="project" value="InterPro"/>
</dbReference>
<evidence type="ECO:0000313" key="3">
    <source>
        <dbReference type="Proteomes" id="UP000034246"/>
    </source>
</evidence>
<evidence type="ECO:0000313" key="2">
    <source>
        <dbReference type="EMBL" id="KKR11686.1"/>
    </source>
</evidence>
<dbReference type="AlphaFoldDB" id="A0A0G0NFW6"/>
<dbReference type="Gene3D" id="3.30.70.60">
    <property type="match status" value="1"/>
</dbReference>
<organism evidence="2 3">
    <name type="scientific">Candidatus Woesebacteria bacterium GW2011_GWA1_39_21</name>
    <dbReference type="NCBI Taxonomy" id="1618550"/>
    <lineage>
        <taxon>Bacteria</taxon>
        <taxon>Candidatus Woeseibacteriota</taxon>
    </lineage>
</organism>
<sequence>MSTTFRDRYLRSKYIVQKTIHDYSEKPALRAYLEIFLTLITVSLFGIFAIRPTLITIGRLLQEIKAKESTLTVMNDKVSDLLVAKDLYNREEDKINLIDEAVPKSPKPDNLALQIEELTKKDGVLINNLTIEDTLVLGQGSDPNDNGLNFNLGVTGNYFDLIKFAEHLETMRRPINFDNLTITSNQSPDGNSLFMTFENLSTPYSLQQ</sequence>
<evidence type="ECO:0000256" key="1">
    <source>
        <dbReference type="SAM" id="Phobius"/>
    </source>
</evidence>
<dbReference type="InterPro" id="IPR014717">
    <property type="entry name" value="Transl_elong_EF1B/ribsomal_bS6"/>
</dbReference>
<dbReference type="Proteomes" id="UP000034246">
    <property type="component" value="Unassembled WGS sequence"/>
</dbReference>
<keyword evidence="1" id="KW-1133">Transmembrane helix</keyword>
<dbReference type="EMBL" id="LBWP01000004">
    <property type="protein sequence ID" value="KKR11686.1"/>
    <property type="molecule type" value="Genomic_DNA"/>
</dbReference>
<name>A0A0G0NFW6_9BACT</name>
<dbReference type="STRING" id="1618550.UT39_C0004G0045"/>
<feature type="transmembrane region" description="Helical" evidence="1">
    <location>
        <begin position="31"/>
        <end position="50"/>
    </location>
</feature>
<dbReference type="Pfam" id="PF04350">
    <property type="entry name" value="PilO"/>
    <property type="match status" value="1"/>
</dbReference>